<dbReference type="GO" id="GO:0055085">
    <property type="term" value="P:transmembrane transport"/>
    <property type="evidence" value="ECO:0007669"/>
    <property type="project" value="InterPro"/>
</dbReference>
<feature type="transmembrane region" description="Helical" evidence="7">
    <location>
        <begin position="361"/>
        <end position="386"/>
    </location>
</feature>
<keyword evidence="4 7" id="KW-0812">Transmembrane</keyword>
<keyword evidence="6 7" id="KW-0472">Membrane</keyword>
<evidence type="ECO:0000313" key="9">
    <source>
        <dbReference type="EMBL" id="QJD96417.1"/>
    </source>
</evidence>
<dbReference type="SUPFAM" id="SSF161098">
    <property type="entry name" value="MetI-like"/>
    <property type="match status" value="1"/>
</dbReference>
<accession>A0A7L5E1Y2</accession>
<organism evidence="9 10">
    <name type="scientific">Mucilaginibacter robiniae</name>
    <dbReference type="NCBI Taxonomy" id="2728022"/>
    <lineage>
        <taxon>Bacteria</taxon>
        <taxon>Pseudomonadati</taxon>
        <taxon>Bacteroidota</taxon>
        <taxon>Sphingobacteriia</taxon>
        <taxon>Sphingobacteriales</taxon>
        <taxon>Sphingobacteriaceae</taxon>
        <taxon>Mucilaginibacter</taxon>
    </lineage>
</organism>
<dbReference type="InterPro" id="IPR000515">
    <property type="entry name" value="MetI-like"/>
</dbReference>
<dbReference type="Gene3D" id="1.10.3720.10">
    <property type="entry name" value="MetI-like"/>
    <property type="match status" value="1"/>
</dbReference>
<dbReference type="PROSITE" id="PS50928">
    <property type="entry name" value="ABC_TM1"/>
    <property type="match status" value="1"/>
</dbReference>
<keyword evidence="3" id="KW-1003">Cell membrane</keyword>
<protein>
    <submittedName>
        <fullName evidence="9">ABC transporter permease</fullName>
    </submittedName>
</protein>
<sequence length="406" mass="44729">MPASTDYTPAQRTWQLFRRNKAALAGLAIIIITVLAALLGYLIMPDNTPAANNMSLRLSLKKPGTTFRLLRLRRPEKIDTVNLLTQMLYGQPSPYQDIPITSCHFTNDSVIVQEYVSAEDKPERKAYNIFEVVTGHPPTYKSGQVTVCNSNKHCYTFSINPALYERFRTTIQSENLSTKTFWLGTDIYGRDLLSRLILGARISLSVGLMAVLISLLIGVSIGAIAGYYGGWIDAGLSWLMNILWSLPALLLVIALSFALGKGLWQIFIAVGLSMWVEAARVVRGQVISLKQAEYIEAARALGYTQTRIIIRHILPNIAGPVLVIAASNFASAILLEAGLSFLGFGAQPPVPTWGGMIREHYGYIIMDAAYLAVLPGLAIMLMVYAFNLVTVGLRDAFDIKSQNIRL</sequence>
<keyword evidence="5 7" id="KW-1133">Transmembrane helix</keyword>
<evidence type="ECO:0000256" key="7">
    <source>
        <dbReference type="RuleBase" id="RU363032"/>
    </source>
</evidence>
<feature type="transmembrane region" description="Helical" evidence="7">
    <location>
        <begin position="22"/>
        <end position="44"/>
    </location>
</feature>
<evidence type="ECO:0000256" key="1">
    <source>
        <dbReference type="ARBA" id="ARBA00004651"/>
    </source>
</evidence>
<comment type="similarity">
    <text evidence="7">Belongs to the binding-protein-dependent transport system permease family.</text>
</comment>
<gene>
    <name evidence="9" type="ORF">HH214_11325</name>
</gene>
<dbReference type="CDD" id="cd06261">
    <property type="entry name" value="TM_PBP2"/>
    <property type="match status" value="1"/>
</dbReference>
<keyword evidence="2 7" id="KW-0813">Transport</keyword>
<evidence type="ECO:0000256" key="5">
    <source>
        <dbReference type="ARBA" id="ARBA00022989"/>
    </source>
</evidence>
<dbReference type="EMBL" id="CP051682">
    <property type="protein sequence ID" value="QJD96417.1"/>
    <property type="molecule type" value="Genomic_DNA"/>
</dbReference>
<dbReference type="KEGG" id="mrob:HH214_11325"/>
<dbReference type="AlphaFoldDB" id="A0A7L5E1Y2"/>
<dbReference type="InterPro" id="IPR050366">
    <property type="entry name" value="BP-dependent_transpt_permease"/>
</dbReference>
<proteinExistence type="inferred from homology"/>
<dbReference type="RefSeq" id="WP_169607732.1">
    <property type="nucleotide sequence ID" value="NZ_CP051682.1"/>
</dbReference>
<dbReference type="PANTHER" id="PTHR43386">
    <property type="entry name" value="OLIGOPEPTIDE TRANSPORT SYSTEM PERMEASE PROTEIN APPC"/>
    <property type="match status" value="1"/>
</dbReference>
<feature type="domain" description="ABC transmembrane type-1" evidence="8">
    <location>
        <begin position="200"/>
        <end position="390"/>
    </location>
</feature>
<comment type="subcellular location">
    <subcellularLocation>
        <location evidence="1 7">Cell membrane</location>
        <topology evidence="1 7">Multi-pass membrane protein</topology>
    </subcellularLocation>
</comment>
<dbReference type="Pfam" id="PF12911">
    <property type="entry name" value="OppC_N"/>
    <property type="match status" value="1"/>
</dbReference>
<dbReference type="PANTHER" id="PTHR43386:SF1">
    <property type="entry name" value="D,D-DIPEPTIDE TRANSPORT SYSTEM PERMEASE PROTEIN DDPC-RELATED"/>
    <property type="match status" value="1"/>
</dbReference>
<feature type="transmembrane region" description="Helical" evidence="7">
    <location>
        <begin position="202"/>
        <end position="226"/>
    </location>
</feature>
<evidence type="ECO:0000256" key="4">
    <source>
        <dbReference type="ARBA" id="ARBA00022692"/>
    </source>
</evidence>
<keyword evidence="10" id="KW-1185">Reference proteome</keyword>
<evidence type="ECO:0000259" key="8">
    <source>
        <dbReference type="PROSITE" id="PS50928"/>
    </source>
</evidence>
<evidence type="ECO:0000256" key="2">
    <source>
        <dbReference type="ARBA" id="ARBA00022448"/>
    </source>
</evidence>
<reference evidence="9 10" key="1">
    <citation type="submission" date="2020-04" db="EMBL/GenBank/DDBJ databases">
        <title>Genome sequencing of novel species.</title>
        <authorList>
            <person name="Heo J."/>
            <person name="Kim S.-J."/>
            <person name="Kim J.-S."/>
            <person name="Hong S.-B."/>
            <person name="Kwon S.-W."/>
        </authorList>
    </citation>
    <scope>NUCLEOTIDE SEQUENCE [LARGE SCALE GENOMIC DNA]</scope>
    <source>
        <strain evidence="9 10">F39-2</strain>
    </source>
</reference>
<feature type="transmembrane region" description="Helical" evidence="7">
    <location>
        <begin position="238"/>
        <end position="257"/>
    </location>
</feature>
<dbReference type="Pfam" id="PF00528">
    <property type="entry name" value="BPD_transp_1"/>
    <property type="match status" value="1"/>
</dbReference>
<evidence type="ECO:0000256" key="6">
    <source>
        <dbReference type="ARBA" id="ARBA00023136"/>
    </source>
</evidence>
<dbReference type="InterPro" id="IPR035906">
    <property type="entry name" value="MetI-like_sf"/>
</dbReference>
<dbReference type="InterPro" id="IPR025966">
    <property type="entry name" value="OppC_N"/>
</dbReference>
<dbReference type="GO" id="GO:0005886">
    <property type="term" value="C:plasma membrane"/>
    <property type="evidence" value="ECO:0007669"/>
    <property type="project" value="UniProtKB-SubCell"/>
</dbReference>
<name>A0A7L5E1Y2_9SPHI</name>
<evidence type="ECO:0000313" key="10">
    <source>
        <dbReference type="Proteomes" id="UP000503278"/>
    </source>
</evidence>
<dbReference type="Proteomes" id="UP000503278">
    <property type="component" value="Chromosome"/>
</dbReference>
<evidence type="ECO:0000256" key="3">
    <source>
        <dbReference type="ARBA" id="ARBA00022475"/>
    </source>
</evidence>
<feature type="transmembrane region" description="Helical" evidence="7">
    <location>
        <begin position="317"/>
        <end position="341"/>
    </location>
</feature>